<sequence>MDVVFREAMEEANASLERVTPFGLSSDPNIEQHTYPNGDQLQNISLLAHGYLANSDYAPDGAEVSKIRFVRYEEIDRDSFVATEYPTFSHWQSFKDTGTFQIV</sequence>
<name>A0A8J3H886_9RHOB</name>
<dbReference type="Gene3D" id="3.90.79.10">
    <property type="entry name" value="Nucleoside Triphosphate Pyrophosphohydrolase"/>
    <property type="match status" value="1"/>
</dbReference>
<dbReference type="Proteomes" id="UP000611500">
    <property type="component" value="Unassembled WGS sequence"/>
</dbReference>
<evidence type="ECO:0000313" key="2">
    <source>
        <dbReference type="Proteomes" id="UP000611500"/>
    </source>
</evidence>
<dbReference type="AlphaFoldDB" id="A0A8J3H886"/>
<organism evidence="1 2">
    <name type="scientific">Pseudodonghicola xiamenensis</name>
    <dbReference type="NCBI Taxonomy" id="337702"/>
    <lineage>
        <taxon>Bacteria</taxon>
        <taxon>Pseudomonadati</taxon>
        <taxon>Pseudomonadota</taxon>
        <taxon>Alphaproteobacteria</taxon>
        <taxon>Rhodobacterales</taxon>
        <taxon>Paracoccaceae</taxon>
        <taxon>Pseudodonghicola</taxon>
    </lineage>
</organism>
<comment type="caution">
    <text evidence="1">The sequence shown here is derived from an EMBL/GenBank/DDBJ whole genome shotgun (WGS) entry which is preliminary data.</text>
</comment>
<accession>A0A8J3H886</accession>
<keyword evidence="2" id="KW-1185">Reference proteome</keyword>
<gene>
    <name evidence="1" type="ORF">GCM10010961_20280</name>
</gene>
<evidence type="ECO:0000313" key="1">
    <source>
        <dbReference type="EMBL" id="GHG90098.1"/>
    </source>
</evidence>
<dbReference type="InterPro" id="IPR015797">
    <property type="entry name" value="NUDIX_hydrolase-like_dom_sf"/>
</dbReference>
<reference evidence="1" key="2">
    <citation type="submission" date="2020-09" db="EMBL/GenBank/DDBJ databases">
        <authorList>
            <person name="Sun Q."/>
            <person name="Zhou Y."/>
        </authorList>
    </citation>
    <scope>NUCLEOTIDE SEQUENCE</scope>
    <source>
        <strain evidence="1">CGMCC 1.7081</strain>
    </source>
</reference>
<protein>
    <recommendedName>
        <fullName evidence="3">NUDIX domain-containing protein</fullName>
    </recommendedName>
</protein>
<proteinExistence type="predicted"/>
<reference evidence="1" key="1">
    <citation type="journal article" date="2014" name="Int. J. Syst. Evol. Microbiol.">
        <title>Complete genome sequence of Corynebacterium casei LMG S-19264T (=DSM 44701T), isolated from a smear-ripened cheese.</title>
        <authorList>
            <consortium name="US DOE Joint Genome Institute (JGI-PGF)"/>
            <person name="Walter F."/>
            <person name="Albersmeier A."/>
            <person name="Kalinowski J."/>
            <person name="Ruckert C."/>
        </authorList>
    </citation>
    <scope>NUCLEOTIDE SEQUENCE</scope>
    <source>
        <strain evidence="1">CGMCC 1.7081</strain>
    </source>
</reference>
<dbReference type="SUPFAM" id="SSF55811">
    <property type="entry name" value="Nudix"/>
    <property type="match status" value="1"/>
</dbReference>
<dbReference type="EMBL" id="BNAP01000006">
    <property type="protein sequence ID" value="GHG90098.1"/>
    <property type="molecule type" value="Genomic_DNA"/>
</dbReference>
<evidence type="ECO:0008006" key="3">
    <source>
        <dbReference type="Google" id="ProtNLM"/>
    </source>
</evidence>